<feature type="transmembrane region" description="Helical" evidence="1">
    <location>
        <begin position="6"/>
        <end position="25"/>
    </location>
</feature>
<reference evidence="2 3" key="1">
    <citation type="submission" date="2020-04" db="EMBL/GenBank/DDBJ databases">
        <title>Perkinsus olseni comparative genomics.</title>
        <authorList>
            <person name="Bogema D.R."/>
        </authorList>
    </citation>
    <scope>NUCLEOTIDE SEQUENCE [LARGE SCALE GENOMIC DNA]</scope>
    <source>
        <strain evidence="2">ATCC PRA-205</strain>
    </source>
</reference>
<dbReference type="EMBL" id="JABANM010026304">
    <property type="protein sequence ID" value="KAF4713184.1"/>
    <property type="molecule type" value="Genomic_DNA"/>
</dbReference>
<proteinExistence type="predicted"/>
<organism evidence="2 3">
    <name type="scientific">Perkinsus olseni</name>
    <name type="common">Perkinsus atlanticus</name>
    <dbReference type="NCBI Taxonomy" id="32597"/>
    <lineage>
        <taxon>Eukaryota</taxon>
        <taxon>Sar</taxon>
        <taxon>Alveolata</taxon>
        <taxon>Perkinsozoa</taxon>
        <taxon>Perkinsea</taxon>
        <taxon>Perkinsida</taxon>
        <taxon>Perkinsidae</taxon>
        <taxon>Perkinsus</taxon>
    </lineage>
</organism>
<feature type="transmembrane region" description="Helical" evidence="1">
    <location>
        <begin position="73"/>
        <end position="89"/>
    </location>
</feature>
<evidence type="ECO:0000313" key="2">
    <source>
        <dbReference type="EMBL" id="KAF4713184.1"/>
    </source>
</evidence>
<name>A0A7J6QXR8_PEROL</name>
<evidence type="ECO:0000313" key="3">
    <source>
        <dbReference type="Proteomes" id="UP000574390"/>
    </source>
</evidence>
<keyword evidence="1" id="KW-1133">Transmembrane helix</keyword>
<comment type="caution">
    <text evidence="2">The sequence shown here is derived from an EMBL/GenBank/DDBJ whole genome shotgun (WGS) entry which is preliminary data.</text>
</comment>
<dbReference type="AlphaFoldDB" id="A0A7J6QXR8"/>
<protein>
    <submittedName>
        <fullName evidence="2">Uncharacterized protein</fullName>
    </submittedName>
</protein>
<dbReference type="Proteomes" id="UP000574390">
    <property type="component" value="Unassembled WGS sequence"/>
</dbReference>
<sequence>MVAALPVEVIYGGFLSLSLLFACLMRRMPGRSERQAFGCVLGIITLAFLVHNITLFIFLITSMVVLAILPKDWIAVGLLVYSFAFLFPAREWRKSMRCSDHRRFHRRSVSLRLHPSSLIRFKVVEGFHEIPEGPP</sequence>
<accession>A0A7J6QXR8</accession>
<keyword evidence="1" id="KW-0812">Transmembrane</keyword>
<evidence type="ECO:0000256" key="1">
    <source>
        <dbReference type="SAM" id="Phobius"/>
    </source>
</evidence>
<gene>
    <name evidence="2" type="ORF">FOZ62_025566</name>
</gene>
<keyword evidence="1" id="KW-0472">Membrane</keyword>
<feature type="transmembrane region" description="Helical" evidence="1">
    <location>
        <begin position="37"/>
        <end position="67"/>
    </location>
</feature>